<reference evidence="1" key="1">
    <citation type="submission" date="2019-11" db="EMBL/GenBank/DDBJ databases">
        <title>Nori genome reveals adaptations in red seaweeds to the harsh intertidal environment.</title>
        <authorList>
            <person name="Wang D."/>
            <person name="Mao Y."/>
        </authorList>
    </citation>
    <scope>NUCLEOTIDE SEQUENCE</scope>
    <source>
        <tissue evidence="1">Gametophyte</tissue>
    </source>
</reference>
<sequence length="195" mass="20395">MELVSALQLKKELDPSGAQGSAVSHGKQVLFEGLGMYGRPVKGIGATQTGKPKTISDKGASPRKRFDPLSVAGCFKCDEPSHTMRSCPLPIDAVKAAKRKVAYYDKKAGAGRASTALVLNQVCVEVNGYVEEDEPGFEVVLLSESTGKALAMFGESSIIPPPPAGVLYNEGKGLPAGPTAGDKASSQEADFALRE</sequence>
<comment type="caution">
    <text evidence="1">The sequence shown here is derived from an EMBL/GenBank/DDBJ whole genome shotgun (WGS) entry which is preliminary data.</text>
</comment>
<protein>
    <submittedName>
        <fullName evidence="1">Uncharacterized protein</fullName>
    </submittedName>
</protein>
<organism evidence="1 2">
    <name type="scientific">Pyropia yezoensis</name>
    <name type="common">Susabi-nori</name>
    <name type="synonym">Porphyra yezoensis</name>
    <dbReference type="NCBI Taxonomy" id="2788"/>
    <lineage>
        <taxon>Eukaryota</taxon>
        <taxon>Rhodophyta</taxon>
        <taxon>Bangiophyceae</taxon>
        <taxon>Bangiales</taxon>
        <taxon>Bangiaceae</taxon>
        <taxon>Pyropia</taxon>
    </lineage>
</organism>
<dbReference type="Proteomes" id="UP000798662">
    <property type="component" value="Chromosome 2"/>
</dbReference>
<keyword evidence="2" id="KW-1185">Reference proteome</keyword>
<evidence type="ECO:0000313" key="2">
    <source>
        <dbReference type="Proteomes" id="UP000798662"/>
    </source>
</evidence>
<name>A0ACC3C5D6_PYRYE</name>
<proteinExistence type="predicted"/>
<accession>A0ACC3C5D6</accession>
<gene>
    <name evidence="1" type="ORF">I4F81_007710</name>
</gene>
<dbReference type="EMBL" id="CM020619">
    <property type="protein sequence ID" value="KAK1865175.1"/>
    <property type="molecule type" value="Genomic_DNA"/>
</dbReference>
<evidence type="ECO:0000313" key="1">
    <source>
        <dbReference type="EMBL" id="KAK1865175.1"/>
    </source>
</evidence>